<dbReference type="Proteomes" id="UP000261811">
    <property type="component" value="Unassembled WGS sequence"/>
</dbReference>
<dbReference type="SMART" id="SM00530">
    <property type="entry name" value="HTH_XRE"/>
    <property type="match status" value="1"/>
</dbReference>
<name>A0A372JP85_9ACTN</name>
<dbReference type="Pfam" id="PF17765">
    <property type="entry name" value="MLTR_LBD"/>
    <property type="match status" value="1"/>
</dbReference>
<dbReference type="InterPro" id="IPR010982">
    <property type="entry name" value="Lambda_DNA-bd_dom_sf"/>
</dbReference>
<comment type="caution">
    <text evidence="3">The sequence shown here is derived from an EMBL/GenBank/DDBJ whole genome shotgun (WGS) entry which is preliminary data.</text>
</comment>
<dbReference type="Pfam" id="PF13560">
    <property type="entry name" value="HTH_31"/>
    <property type="match status" value="1"/>
</dbReference>
<dbReference type="AlphaFoldDB" id="A0A372JP85"/>
<dbReference type="RefSeq" id="WP_117357216.1">
    <property type="nucleotide sequence ID" value="NZ_QURH01000189.1"/>
</dbReference>
<sequence length="279" mass="30792">MSDRRLAEFLRARRALVRPEDHGLAPGGDRRTPGLRRDEVAMLAGVSTDYYSRLEQGREVRPSAQVLDALAGALLLEDEAAAHLRGLVGTPRPRRRASRRERLHPSMASLMDRWSDTPALALGRHQDVLGANALGAALFEWLGDETNLLRALFLNPAARDFYRTWDRVAENCVASLRAASGGVPDDPRLVELVGELSIASPEFARLWARHEVRSKTREAKLFRHPRVGDLTLGYEVLTVNSAPGQQLVVYQAEPGSPSEESLRLLGSLSAPPAQPRQPH</sequence>
<feature type="domain" description="HTH cro/C1-type" evidence="2">
    <location>
        <begin position="34"/>
        <end position="80"/>
    </location>
</feature>
<dbReference type="PANTHER" id="PTHR35010:SF2">
    <property type="entry name" value="BLL4672 PROTEIN"/>
    <property type="match status" value="1"/>
</dbReference>
<proteinExistence type="predicted"/>
<dbReference type="Gene3D" id="3.30.450.180">
    <property type="match status" value="1"/>
</dbReference>
<evidence type="ECO:0000313" key="4">
    <source>
        <dbReference type="Proteomes" id="UP000261811"/>
    </source>
</evidence>
<dbReference type="EMBL" id="QURH01000189">
    <property type="protein sequence ID" value="RFU41769.1"/>
    <property type="molecule type" value="Genomic_DNA"/>
</dbReference>
<feature type="compositionally biased region" description="Low complexity" evidence="1">
    <location>
        <begin position="253"/>
        <end position="269"/>
    </location>
</feature>
<feature type="region of interest" description="Disordered" evidence="1">
    <location>
        <begin position="253"/>
        <end position="279"/>
    </location>
</feature>
<protein>
    <submittedName>
        <fullName evidence="3">XRE family transcriptional regulator</fullName>
    </submittedName>
</protein>
<dbReference type="CDD" id="cd00093">
    <property type="entry name" value="HTH_XRE"/>
    <property type="match status" value="1"/>
</dbReference>
<dbReference type="Gene3D" id="1.10.260.40">
    <property type="entry name" value="lambda repressor-like DNA-binding domains"/>
    <property type="match status" value="1"/>
</dbReference>
<dbReference type="InterPro" id="IPR001387">
    <property type="entry name" value="Cro/C1-type_HTH"/>
</dbReference>
<accession>A0A372JP85</accession>
<reference evidence="3 4" key="1">
    <citation type="submission" date="2018-08" db="EMBL/GenBank/DDBJ databases">
        <title>Actinomadura jelena sp. nov., a novel Actinomycete isolated from soil in Chad.</title>
        <authorList>
            <person name="Shi L."/>
        </authorList>
    </citation>
    <scope>NUCLEOTIDE SEQUENCE [LARGE SCALE GENOMIC DNA]</scope>
    <source>
        <strain evidence="3 4">NEAU-G17</strain>
    </source>
</reference>
<dbReference type="PANTHER" id="PTHR35010">
    <property type="entry name" value="BLL4672 PROTEIN-RELATED"/>
    <property type="match status" value="1"/>
</dbReference>
<keyword evidence="4" id="KW-1185">Reference proteome</keyword>
<dbReference type="InterPro" id="IPR041413">
    <property type="entry name" value="MLTR_LBD"/>
</dbReference>
<dbReference type="SUPFAM" id="SSF47413">
    <property type="entry name" value="lambda repressor-like DNA-binding domains"/>
    <property type="match status" value="1"/>
</dbReference>
<evidence type="ECO:0000313" key="3">
    <source>
        <dbReference type="EMBL" id="RFU41769.1"/>
    </source>
</evidence>
<evidence type="ECO:0000259" key="2">
    <source>
        <dbReference type="PROSITE" id="PS50943"/>
    </source>
</evidence>
<dbReference type="PROSITE" id="PS50943">
    <property type="entry name" value="HTH_CROC1"/>
    <property type="match status" value="1"/>
</dbReference>
<dbReference type="GO" id="GO:0003677">
    <property type="term" value="F:DNA binding"/>
    <property type="evidence" value="ECO:0007669"/>
    <property type="project" value="InterPro"/>
</dbReference>
<dbReference type="OrthoDB" id="4336585at2"/>
<organism evidence="3 4">
    <name type="scientific">Actinomadura logoneensis</name>
    <dbReference type="NCBI Taxonomy" id="2293572"/>
    <lineage>
        <taxon>Bacteria</taxon>
        <taxon>Bacillati</taxon>
        <taxon>Actinomycetota</taxon>
        <taxon>Actinomycetes</taxon>
        <taxon>Streptosporangiales</taxon>
        <taxon>Thermomonosporaceae</taxon>
        <taxon>Actinomadura</taxon>
    </lineage>
</organism>
<evidence type="ECO:0000256" key="1">
    <source>
        <dbReference type="SAM" id="MobiDB-lite"/>
    </source>
</evidence>
<gene>
    <name evidence="3" type="ORF">DZF91_10115</name>
</gene>